<protein>
    <submittedName>
        <fullName evidence="1">N-acetyl sugar amidotransferase</fullName>
    </submittedName>
</protein>
<reference evidence="1 2" key="1">
    <citation type="submission" date="2021-02" db="EMBL/GenBank/DDBJ databases">
        <title>Leptospira ainlahdjerensis sp. nov., Leptospira ainazelensis sp. nov., Leptospira abararensis sp. nov. and Leptospira chreensis sp. nov., four new species isolated from water sources in Algeria.</title>
        <authorList>
            <person name="Amara Korba A."/>
            <person name="Kainiu M."/>
            <person name="Vincent A.T."/>
            <person name="Mariet J.-F."/>
            <person name="Veyrier F.J."/>
            <person name="Goarant C."/>
            <person name="Picardeau M."/>
        </authorList>
    </citation>
    <scope>NUCLEOTIDE SEQUENCE [LARGE SCALE GENOMIC DNA]</scope>
    <source>
        <strain evidence="1 2">201903070</strain>
    </source>
</reference>
<organism evidence="1 2">
    <name type="scientific">Leptospira ainlahdjerensis</name>
    <dbReference type="NCBI Taxonomy" id="2810033"/>
    <lineage>
        <taxon>Bacteria</taxon>
        <taxon>Pseudomonadati</taxon>
        <taxon>Spirochaetota</taxon>
        <taxon>Spirochaetia</taxon>
        <taxon>Leptospirales</taxon>
        <taxon>Leptospiraceae</taxon>
        <taxon>Leptospira</taxon>
    </lineage>
</organism>
<evidence type="ECO:0000313" key="2">
    <source>
        <dbReference type="Proteomes" id="UP000724686"/>
    </source>
</evidence>
<dbReference type="EMBL" id="JAFFPU010000033">
    <property type="protein sequence ID" value="MBM9577328.1"/>
    <property type="molecule type" value="Genomic_DNA"/>
</dbReference>
<gene>
    <name evidence="1" type="ORF">JWG45_09205</name>
</gene>
<comment type="caution">
    <text evidence="1">The sequence shown here is derived from an EMBL/GenBank/DDBJ whole genome shotgun (WGS) entry which is preliminary data.</text>
</comment>
<sequence length="377" mass="42788">MKYCKICLQPNTRVNEIFSEKGCCSACENHFLQNNINYLERFDILKEIISKYPRKKGKYFDCIIGVSGGKDSTRQAIWVRDKLKLKPLLVCLSYPPEQVSELGVKNISNLINLGFDVVYSAPAPGVWKNLMREAFLRFANWARSTELALYSSVPKTALAYELPLIFIGENQSLRDRKTISPERPWEYNNLMSMNTLAGGDLTWMREAGFSDQDLIAYGFPDASEVRSGNLNVIDLGWFIGDWDNLGNAKFSTAYGISIREDGIENIGDPMGVSALDEDWVTLNQMIKYFKFGFGKVTDYVNEDIRAGRMSREKAIPIVEAYDGACSSKYIEGFCEYIDITVGQFWETVISNVNRNLFEVNAPSFQNIHRKYKVGIGL</sequence>
<keyword evidence="2" id="KW-1185">Reference proteome</keyword>
<dbReference type="Proteomes" id="UP000724686">
    <property type="component" value="Unassembled WGS sequence"/>
</dbReference>
<accession>A0ABS2UCN9</accession>
<dbReference type="InterPro" id="IPR020022">
    <property type="entry name" value="N-acetyl_sugar_amidoTrfase"/>
</dbReference>
<dbReference type="NCBIfam" id="TIGR03573">
    <property type="entry name" value="WbuX"/>
    <property type="match status" value="1"/>
</dbReference>
<evidence type="ECO:0000313" key="1">
    <source>
        <dbReference type="EMBL" id="MBM9577328.1"/>
    </source>
</evidence>
<dbReference type="RefSeq" id="WP_205279462.1">
    <property type="nucleotide sequence ID" value="NZ_JAFFPU010000033.1"/>
</dbReference>
<dbReference type="SUPFAM" id="SSF52402">
    <property type="entry name" value="Adenine nucleotide alpha hydrolases-like"/>
    <property type="match status" value="1"/>
</dbReference>
<name>A0ABS2UCN9_9LEPT</name>
<proteinExistence type="predicted"/>